<keyword evidence="3" id="KW-1185">Reference proteome</keyword>
<evidence type="ECO:0008006" key="4">
    <source>
        <dbReference type="Google" id="ProtNLM"/>
    </source>
</evidence>
<evidence type="ECO:0000313" key="2">
    <source>
        <dbReference type="EMBL" id="EIJ39599.1"/>
    </source>
</evidence>
<gene>
    <name evidence="2" type="ORF">JoomaDRAFT_2627</name>
</gene>
<organism evidence="2 3">
    <name type="scientific">Galbibacter orientalis DSM 19592</name>
    <dbReference type="NCBI Taxonomy" id="926559"/>
    <lineage>
        <taxon>Bacteria</taxon>
        <taxon>Pseudomonadati</taxon>
        <taxon>Bacteroidota</taxon>
        <taxon>Flavobacteriia</taxon>
        <taxon>Flavobacteriales</taxon>
        <taxon>Flavobacteriaceae</taxon>
        <taxon>Galbibacter</taxon>
    </lineage>
</organism>
<dbReference type="InterPro" id="IPR025489">
    <property type="entry name" value="DUF4381"/>
</dbReference>
<name>I3C7K6_9FLAO</name>
<evidence type="ECO:0000313" key="3">
    <source>
        <dbReference type="Proteomes" id="UP000004690"/>
    </source>
</evidence>
<dbReference type="AlphaFoldDB" id="I3C7K6"/>
<proteinExistence type="predicted"/>
<dbReference type="STRING" id="926559.JoomaDRAFT_2627"/>
<dbReference type="OrthoDB" id="978983at2"/>
<keyword evidence="1" id="KW-0472">Membrane</keyword>
<dbReference type="Proteomes" id="UP000004690">
    <property type="component" value="Unassembled WGS sequence"/>
</dbReference>
<keyword evidence="1" id="KW-0812">Transmembrane</keyword>
<dbReference type="EMBL" id="JH651379">
    <property type="protein sequence ID" value="EIJ39599.1"/>
    <property type="molecule type" value="Genomic_DNA"/>
</dbReference>
<feature type="transmembrane region" description="Helical" evidence="1">
    <location>
        <begin position="37"/>
        <end position="58"/>
    </location>
</feature>
<reference evidence="2 3" key="1">
    <citation type="submission" date="2012-02" db="EMBL/GenBank/DDBJ databases">
        <title>Improved High-Quality Draft genome of Joostella marina DSM 19592.</title>
        <authorList>
            <consortium name="US DOE Joint Genome Institute (JGI-PGF)"/>
            <person name="Lucas S."/>
            <person name="Copeland A."/>
            <person name="Lapidus A."/>
            <person name="Bruce D."/>
            <person name="Goodwin L."/>
            <person name="Pitluck S."/>
            <person name="Peters L."/>
            <person name="Chertkov O."/>
            <person name="Ovchinnikova G."/>
            <person name="Kyrpides N."/>
            <person name="Mavromatis K."/>
            <person name="Detter J.C."/>
            <person name="Han C."/>
            <person name="Land M."/>
            <person name="Hauser L."/>
            <person name="Markowitz V."/>
            <person name="Cheng J.-F."/>
            <person name="Hugenholtz P."/>
            <person name="Woyke T."/>
            <person name="Wu D."/>
            <person name="Tindall B."/>
            <person name="Brambilla E."/>
            <person name="Klenk H.-P."/>
            <person name="Eisen J.A."/>
        </authorList>
    </citation>
    <scope>NUCLEOTIDE SEQUENCE [LARGE SCALE GENOMIC DNA]</scope>
    <source>
        <strain evidence="2 3">DSM 19592</strain>
    </source>
</reference>
<dbReference type="RefSeq" id="WP_008613207.1">
    <property type="nucleotide sequence ID" value="NZ_JH651379.1"/>
</dbReference>
<accession>I3C7K6</accession>
<dbReference type="HOGENOM" id="CLU_113195_1_0_10"/>
<protein>
    <recommendedName>
        <fullName evidence="4">DUF4381 domain-containing protein</fullName>
    </recommendedName>
</protein>
<dbReference type="eggNOG" id="ENOG50337DU">
    <property type="taxonomic scope" value="Bacteria"/>
</dbReference>
<dbReference type="Pfam" id="PF14316">
    <property type="entry name" value="DUF4381"/>
    <property type="match status" value="1"/>
</dbReference>
<sequence length="158" mass="18195">MKIIPTTIQDSIPDNIKNLQLEEIYEPQPVAFTFETIGWKLLGAVILLGLIIASYVFIRNYIKNAYRREAIKKLTNNTTVSEVLVVLKMVALQSFGREEVGRLYGKPWLEFLDKTGKDVRFIPLETEIQNSIYKNIDVDAQVKQEILINSKKWIKSHA</sequence>
<evidence type="ECO:0000256" key="1">
    <source>
        <dbReference type="SAM" id="Phobius"/>
    </source>
</evidence>
<keyword evidence="1" id="KW-1133">Transmembrane helix</keyword>